<dbReference type="InterPro" id="IPR004405">
    <property type="entry name" value="TF_pelota"/>
</dbReference>
<evidence type="ECO:0000259" key="6">
    <source>
        <dbReference type="SMART" id="SM01194"/>
    </source>
</evidence>
<sequence length="398" mass="42915">MQLVKGKKPATTDAAQGEAGVTLLPTEPEDMWHANNLIRPGDILKATAIRKVVDESATGSTSSNRMRTELTIRVAATFFDPPSSALQVNGTIVVENPFASLGQYHTLDLELQRPFTLWKARESGGWDSVAQAELDVALRTDKGDALVAVVLGDTHNTALVVLVTEYQTLVKTRMEGSSKPTPQFYGEVLAALLEAADFSSGPRLLVLASPGFAAQKFKAFVRDQAVRADDAKLRRMGRDAVVVHANSANVYALHEALRSPEVAAVVKTAKFQDETRVMDEVMARVRQNDGRVAYGLRQVAQAVEEGAVGRGGGALLVNNALFRSDDVATRRQYVGIVDRVRDEGGATHLLSSDHEGGRRLDGLGGIAALLTYPILDPDEADVEPTSLEEWGYEGVTVI</sequence>
<dbReference type="PANTHER" id="PTHR10853:SF0">
    <property type="entry name" value="PROTEIN PELOTA HOMOLOG"/>
    <property type="match status" value="1"/>
</dbReference>
<dbReference type="InterPro" id="IPR005142">
    <property type="entry name" value="eRF1_3"/>
</dbReference>
<evidence type="ECO:0000256" key="5">
    <source>
        <dbReference type="ARBA" id="ARBA00022723"/>
    </source>
</evidence>
<organism evidence="7">
    <name type="scientific">Sporothrix schenckii 1099-18</name>
    <dbReference type="NCBI Taxonomy" id="1397361"/>
    <lineage>
        <taxon>Eukaryota</taxon>
        <taxon>Fungi</taxon>
        <taxon>Dikarya</taxon>
        <taxon>Ascomycota</taxon>
        <taxon>Pezizomycotina</taxon>
        <taxon>Sordariomycetes</taxon>
        <taxon>Sordariomycetidae</taxon>
        <taxon>Ophiostomatales</taxon>
        <taxon>Ophiostomataceae</taxon>
        <taxon>Sporothrix</taxon>
    </lineage>
</organism>
<dbReference type="GO" id="GO:0070481">
    <property type="term" value="P:nuclear-transcribed mRNA catabolic process, non-stop decay"/>
    <property type="evidence" value="ECO:0007669"/>
    <property type="project" value="InterPro"/>
</dbReference>
<dbReference type="AlphaFoldDB" id="A0A0F2M1I0"/>
<accession>A0A0F2M1I0</accession>
<evidence type="ECO:0000256" key="1">
    <source>
        <dbReference type="ARBA" id="ARBA00001968"/>
    </source>
</evidence>
<dbReference type="GO" id="GO:0005737">
    <property type="term" value="C:cytoplasm"/>
    <property type="evidence" value="ECO:0007669"/>
    <property type="project" value="UniProtKB-SubCell"/>
</dbReference>
<dbReference type="GO" id="GO:0046872">
    <property type="term" value="F:metal ion binding"/>
    <property type="evidence" value="ECO:0007669"/>
    <property type="project" value="UniProtKB-KW"/>
</dbReference>
<evidence type="ECO:0000313" key="7">
    <source>
        <dbReference type="EMBL" id="KJR82001.1"/>
    </source>
</evidence>
<reference evidence="7" key="2">
    <citation type="journal article" date="2015" name="Eukaryot. Cell">
        <title>Asexual propagation of a virulent clone complex in a human and feline outbreak of sporotrichosis.</title>
        <authorList>
            <person name="Teixeira Mde M."/>
            <person name="Rodrigues A.M."/>
            <person name="Tsui C.K."/>
            <person name="de Almeida L.G."/>
            <person name="Van Diepeningen A.D."/>
            <person name="van den Ende B.G."/>
            <person name="Fernandes G.F."/>
            <person name="Kano R."/>
            <person name="Hamelin R.C."/>
            <person name="Lopes-Bezerra L.M."/>
            <person name="Vasconcelos A.T."/>
            <person name="de Hoog S."/>
            <person name="de Camargo Z.P."/>
            <person name="Felipe M.S."/>
        </authorList>
    </citation>
    <scope>NUCLEOTIDE SEQUENCE [LARGE SCALE GENOMIC DNA]</scope>
    <source>
        <strain evidence="7">1099-18</strain>
    </source>
</reference>
<dbReference type="Proteomes" id="UP000033710">
    <property type="component" value="Unassembled WGS sequence"/>
</dbReference>
<dbReference type="InterPro" id="IPR038069">
    <property type="entry name" value="Pelota/DOM34_N"/>
</dbReference>
<dbReference type="FunFam" id="3.30.1330.30:FF:000008">
    <property type="entry name" value="Protein pelota homolog"/>
    <property type="match status" value="1"/>
</dbReference>
<dbReference type="InterPro" id="IPR058547">
    <property type="entry name" value="Pelota_N"/>
</dbReference>
<dbReference type="SUPFAM" id="SSF53137">
    <property type="entry name" value="Translational machinery components"/>
    <property type="match status" value="1"/>
</dbReference>
<protein>
    <submittedName>
        <fullName evidence="7">Protein pelota</fullName>
    </submittedName>
</protein>
<comment type="subcellular location">
    <subcellularLocation>
        <location evidence="2">Cytoplasm</location>
    </subcellularLocation>
</comment>
<feature type="domain" description="eRF1/Pelota-like N-terminal" evidence="6">
    <location>
        <begin position="1"/>
        <end position="139"/>
    </location>
</feature>
<dbReference type="InterPro" id="IPR042226">
    <property type="entry name" value="eFR1_2_sf"/>
</dbReference>
<dbReference type="KEGG" id="ssck:SPSK_03430"/>
<comment type="similarity">
    <text evidence="3">Belongs to the eukaryotic release factor 1 family. Pelota subfamily.</text>
</comment>
<dbReference type="SUPFAM" id="SSF159065">
    <property type="entry name" value="Dom34/Pelota N-terminal domain-like"/>
    <property type="match status" value="1"/>
</dbReference>
<dbReference type="GeneID" id="27665545"/>
<dbReference type="RefSeq" id="XP_016584677.1">
    <property type="nucleotide sequence ID" value="XM_016730268.1"/>
</dbReference>
<dbReference type="OrthoDB" id="10249111at2759"/>
<dbReference type="VEuPathDB" id="FungiDB:SPSK_03430"/>
<proteinExistence type="inferred from homology"/>
<dbReference type="EMBL" id="AXCR01000010">
    <property type="protein sequence ID" value="KJR82001.1"/>
    <property type="molecule type" value="Genomic_DNA"/>
</dbReference>
<comment type="caution">
    <text evidence="7">The sequence shown here is derived from an EMBL/GenBank/DDBJ whole genome shotgun (WGS) entry which is preliminary data.</text>
</comment>
<dbReference type="GO" id="GO:0070651">
    <property type="term" value="P:nonfunctional rRNA decay"/>
    <property type="evidence" value="ECO:0007669"/>
    <property type="project" value="TreeGrafter"/>
</dbReference>
<dbReference type="Gene3D" id="3.30.1330.30">
    <property type="match status" value="1"/>
</dbReference>
<dbReference type="PANTHER" id="PTHR10853">
    <property type="entry name" value="PELOTA"/>
    <property type="match status" value="1"/>
</dbReference>
<dbReference type="Pfam" id="PF03465">
    <property type="entry name" value="eRF1_3"/>
    <property type="match status" value="1"/>
</dbReference>
<dbReference type="InterPro" id="IPR029064">
    <property type="entry name" value="Ribosomal_eL30-like_sf"/>
</dbReference>
<comment type="cofactor">
    <cofactor evidence="1">
        <name>a divalent metal cation</name>
        <dbReference type="ChEBI" id="CHEBI:60240"/>
    </cofactor>
</comment>
<dbReference type="GO" id="GO:0032790">
    <property type="term" value="P:ribosome disassembly"/>
    <property type="evidence" value="ECO:0007669"/>
    <property type="project" value="TreeGrafter"/>
</dbReference>
<gene>
    <name evidence="7" type="ORF">SPSK_03430</name>
</gene>
<dbReference type="InterPro" id="IPR005140">
    <property type="entry name" value="eRF1_Pelota-like_N"/>
</dbReference>
<dbReference type="FunFam" id="2.30.30.870:FF:000001">
    <property type="entry name" value="Protein pelota homolog"/>
    <property type="match status" value="1"/>
</dbReference>
<name>A0A0F2M1I0_SPOSC</name>
<dbReference type="Pfam" id="PF26356">
    <property type="entry name" value="Pelota_N"/>
    <property type="match status" value="1"/>
</dbReference>
<dbReference type="SMART" id="SM01194">
    <property type="entry name" value="eRF1_1"/>
    <property type="match status" value="1"/>
</dbReference>
<dbReference type="GO" id="GO:0071025">
    <property type="term" value="P:RNA surveillance"/>
    <property type="evidence" value="ECO:0007669"/>
    <property type="project" value="InterPro"/>
</dbReference>
<dbReference type="Gene3D" id="3.30.420.60">
    <property type="entry name" value="eRF1 domain 2"/>
    <property type="match status" value="1"/>
</dbReference>
<reference evidence="7" key="1">
    <citation type="journal article" date="2014" name="BMC Genomics">
        <title>Comparative genomics of the major fungal agents of human and animal Sporotrichosis: Sporothrix schenckii and Sporothrix brasiliensis.</title>
        <authorList>
            <person name="Teixeira M.M."/>
            <person name="de Almeida L.G."/>
            <person name="Kubitschek-Barreira P."/>
            <person name="Alves F.L."/>
            <person name="Kioshima E.S."/>
            <person name="Abadio A.K."/>
            <person name="Fernandes L."/>
            <person name="Derengowski L.S."/>
            <person name="Ferreira K.S."/>
            <person name="Souza R.C."/>
            <person name="Ruiz J.C."/>
            <person name="de Andrade N.C."/>
            <person name="Paes H.C."/>
            <person name="Nicola A.M."/>
            <person name="Albuquerque P."/>
            <person name="Gerber A.L."/>
            <person name="Martins V.P."/>
            <person name="Peconick L.D."/>
            <person name="Neto A.V."/>
            <person name="Chaucanez C.B."/>
            <person name="Silva P.A."/>
            <person name="Cunha O.L."/>
            <person name="de Oliveira F.F."/>
            <person name="dos Santos T.C."/>
            <person name="Barros A.L."/>
            <person name="Soares M.A."/>
            <person name="de Oliveira L.M."/>
            <person name="Marini M.M."/>
            <person name="Villalobos-Duno H."/>
            <person name="Cunha M.M."/>
            <person name="de Hoog S."/>
            <person name="da Silveira J.F."/>
            <person name="Henrissat B."/>
            <person name="Nino-Vega G.A."/>
            <person name="Cisalpino P.S."/>
            <person name="Mora-Montes H.M."/>
            <person name="Almeida S.R."/>
            <person name="Stajich J.E."/>
            <person name="Lopes-Bezerra L.M."/>
            <person name="Vasconcelos A.T."/>
            <person name="Felipe M.S."/>
        </authorList>
    </citation>
    <scope>NUCLEOTIDE SEQUENCE [LARGE SCALE GENOMIC DNA]</scope>
    <source>
        <strain evidence="7">1099-18</strain>
    </source>
</reference>
<dbReference type="GO" id="GO:0070966">
    <property type="term" value="P:nuclear-transcribed mRNA catabolic process, no-go decay"/>
    <property type="evidence" value="ECO:0007669"/>
    <property type="project" value="InterPro"/>
</dbReference>
<evidence type="ECO:0000256" key="3">
    <source>
        <dbReference type="ARBA" id="ARBA00009504"/>
    </source>
</evidence>
<keyword evidence="4" id="KW-0963">Cytoplasm</keyword>
<dbReference type="Gene3D" id="2.30.30.870">
    <property type="entry name" value="Pelota, domain A"/>
    <property type="match status" value="1"/>
</dbReference>
<evidence type="ECO:0000256" key="4">
    <source>
        <dbReference type="ARBA" id="ARBA00022490"/>
    </source>
</evidence>
<evidence type="ECO:0000256" key="2">
    <source>
        <dbReference type="ARBA" id="ARBA00004496"/>
    </source>
</evidence>
<keyword evidence="5" id="KW-0479">Metal-binding</keyword>
<dbReference type="SUPFAM" id="SSF55315">
    <property type="entry name" value="L30e-like"/>
    <property type="match status" value="1"/>
</dbReference>